<feature type="region of interest" description="Disordered" evidence="1">
    <location>
        <begin position="24"/>
        <end position="58"/>
    </location>
</feature>
<keyword evidence="2" id="KW-1133">Transmembrane helix</keyword>
<feature type="chain" id="PRO_5005190584" evidence="3">
    <location>
        <begin position="24"/>
        <end position="268"/>
    </location>
</feature>
<proteinExistence type="predicted"/>
<sequence length="268" mass="29526">MKWSAFVFCFLFVFLSVVVRSSGQEEEEDYDPNDAGDGFSPLYPPEEEEVPAGGRPPTQMTEEEIAAEELVLDAHDEGKTEAEKTDSMKACLAMTRVHVHKTLPGLEEMIKQMVESGMERSDVENLLATNMLTTCYFNMDTESAKKALAKGLDQEATDKIMTPNAESQTKYRRLSRKQSQLLQKVVEAESREAGPGAGDPMGGMGVGLPFASFPPWAKALWALGVIGIFFGLSILGLRRLMHMTDDGLKAPKKTKASKAEKREAKKKA</sequence>
<evidence type="ECO:0000256" key="1">
    <source>
        <dbReference type="SAM" id="MobiDB-lite"/>
    </source>
</evidence>
<feature type="region of interest" description="Disordered" evidence="1">
    <location>
        <begin position="249"/>
        <end position="268"/>
    </location>
</feature>
<evidence type="ECO:0000256" key="3">
    <source>
        <dbReference type="SAM" id="SignalP"/>
    </source>
</evidence>
<reference evidence="4" key="1">
    <citation type="submission" date="2014-11" db="EMBL/GenBank/DDBJ databases">
        <authorList>
            <person name="Otto D Thomas"/>
            <person name="Naeem Raeece"/>
        </authorList>
    </citation>
    <scope>NUCLEOTIDE SEQUENCE</scope>
</reference>
<dbReference type="AlphaFoldDB" id="A0A0G4GWD1"/>
<keyword evidence="2" id="KW-0812">Transmembrane</keyword>
<feature type="signal peptide" evidence="3">
    <location>
        <begin position="1"/>
        <end position="23"/>
    </location>
</feature>
<dbReference type="VEuPathDB" id="CryptoDB:Cvel_23592"/>
<feature type="compositionally biased region" description="Acidic residues" evidence="1">
    <location>
        <begin position="24"/>
        <end position="34"/>
    </location>
</feature>
<evidence type="ECO:0000313" key="4">
    <source>
        <dbReference type="EMBL" id="CEM35050.1"/>
    </source>
</evidence>
<organism evidence="4">
    <name type="scientific">Chromera velia CCMP2878</name>
    <dbReference type="NCBI Taxonomy" id="1169474"/>
    <lineage>
        <taxon>Eukaryota</taxon>
        <taxon>Sar</taxon>
        <taxon>Alveolata</taxon>
        <taxon>Colpodellida</taxon>
        <taxon>Chromeraceae</taxon>
        <taxon>Chromera</taxon>
    </lineage>
</organism>
<protein>
    <submittedName>
        <fullName evidence="4">Uncharacterized protein</fullName>
    </submittedName>
</protein>
<evidence type="ECO:0000256" key="2">
    <source>
        <dbReference type="SAM" id="Phobius"/>
    </source>
</evidence>
<feature type="transmembrane region" description="Helical" evidence="2">
    <location>
        <begin position="219"/>
        <end position="237"/>
    </location>
</feature>
<dbReference type="EMBL" id="CDMZ01001603">
    <property type="protein sequence ID" value="CEM35050.1"/>
    <property type="molecule type" value="Genomic_DNA"/>
</dbReference>
<keyword evidence="2" id="KW-0472">Membrane</keyword>
<feature type="compositionally biased region" description="Basic and acidic residues" evidence="1">
    <location>
        <begin position="257"/>
        <end position="268"/>
    </location>
</feature>
<keyword evidence="3" id="KW-0732">Signal</keyword>
<accession>A0A0G4GWD1</accession>
<name>A0A0G4GWD1_9ALVE</name>
<gene>
    <name evidence="4" type="ORF">Cvel_23592</name>
</gene>